<keyword evidence="2" id="KW-1185">Reference proteome</keyword>
<dbReference type="GeneID" id="77945358"/>
<dbReference type="Proteomes" id="UP000502617">
    <property type="component" value="Segment"/>
</dbReference>
<sequence length="47" mass="5232">MRKQCPECGGAHNNEKYCSRKCAAKAKARVPHAPKDKSKATLKDFLD</sequence>
<dbReference type="RefSeq" id="YP_010669204.1">
    <property type="nucleotide sequence ID" value="NC_070959.1"/>
</dbReference>
<dbReference type="KEGG" id="vg:77945358"/>
<protein>
    <submittedName>
        <fullName evidence="1">Uncharacterized protein</fullName>
    </submittedName>
</protein>
<name>A0A6G8R619_9CAUD</name>
<dbReference type="EMBL" id="MT162466">
    <property type="protein sequence ID" value="QIN96824.1"/>
    <property type="molecule type" value="Genomic_DNA"/>
</dbReference>
<organism evidence="1 2">
    <name type="scientific">Synechococcus phage S-N03</name>
    <dbReference type="NCBI Taxonomy" id="2718943"/>
    <lineage>
        <taxon>Viruses</taxon>
        <taxon>Duplodnaviria</taxon>
        <taxon>Heunggongvirae</taxon>
        <taxon>Uroviricota</taxon>
        <taxon>Caudoviricetes</taxon>
        <taxon>Pantevenvirales</taxon>
        <taxon>Kyanoviridae</taxon>
        <taxon>Huanghaivirus</taxon>
        <taxon>Huanghaivirus snothree</taxon>
    </lineage>
</organism>
<evidence type="ECO:0000313" key="2">
    <source>
        <dbReference type="Proteomes" id="UP000502617"/>
    </source>
</evidence>
<accession>A0A6G8R619</accession>
<evidence type="ECO:0000313" key="1">
    <source>
        <dbReference type="EMBL" id="QIN96824.1"/>
    </source>
</evidence>
<reference evidence="1 2" key="1">
    <citation type="submission" date="2020-03" db="EMBL/GenBank/DDBJ databases">
        <title>The Isolation and Genome Sequence of a Novel Cyanophage S-N03 from the Huanghai Sea, China.</title>
        <authorList>
            <person name="Jiang T."/>
        </authorList>
    </citation>
    <scope>NUCLEOTIDE SEQUENCE [LARGE SCALE GENOMIC DNA]</scope>
</reference>
<proteinExistence type="predicted"/>